<accession>A0ABR1EJL8</accession>
<dbReference type="EMBL" id="JAVFWL010000006">
    <property type="protein sequence ID" value="KAK6762875.1"/>
    <property type="molecule type" value="Genomic_DNA"/>
</dbReference>
<evidence type="ECO:0000313" key="2">
    <source>
        <dbReference type="Proteomes" id="UP001303046"/>
    </source>
</evidence>
<sequence length="78" mass="8772">MKIGKSGGDDGVSLDVLKYLPPSGIREMTKIIHSTWIGKRSYRGISLLGAMYKVLEWIILGPLIEHRSETVASWFRPD</sequence>
<keyword evidence="2" id="KW-1185">Reference proteome</keyword>
<protein>
    <submittedName>
        <fullName evidence="1">Uncharacterized protein</fullName>
    </submittedName>
</protein>
<evidence type="ECO:0000313" key="1">
    <source>
        <dbReference type="EMBL" id="KAK6762875.1"/>
    </source>
</evidence>
<organism evidence="1 2">
    <name type="scientific">Necator americanus</name>
    <name type="common">Human hookworm</name>
    <dbReference type="NCBI Taxonomy" id="51031"/>
    <lineage>
        <taxon>Eukaryota</taxon>
        <taxon>Metazoa</taxon>
        <taxon>Ecdysozoa</taxon>
        <taxon>Nematoda</taxon>
        <taxon>Chromadorea</taxon>
        <taxon>Rhabditida</taxon>
        <taxon>Rhabditina</taxon>
        <taxon>Rhabditomorpha</taxon>
        <taxon>Strongyloidea</taxon>
        <taxon>Ancylostomatidae</taxon>
        <taxon>Bunostominae</taxon>
        <taxon>Necator</taxon>
    </lineage>
</organism>
<dbReference type="Proteomes" id="UP001303046">
    <property type="component" value="Unassembled WGS sequence"/>
</dbReference>
<name>A0ABR1EJL8_NECAM</name>
<gene>
    <name evidence="1" type="primary">Necator_chrX.g23707</name>
    <name evidence="1" type="ORF">RB195_023543</name>
</gene>
<comment type="caution">
    <text evidence="1">The sequence shown here is derived from an EMBL/GenBank/DDBJ whole genome shotgun (WGS) entry which is preliminary data.</text>
</comment>
<reference evidence="1 2" key="1">
    <citation type="submission" date="2023-08" db="EMBL/GenBank/DDBJ databases">
        <title>A Necator americanus chromosomal reference genome.</title>
        <authorList>
            <person name="Ilik V."/>
            <person name="Petrzelkova K.J."/>
            <person name="Pardy F."/>
            <person name="Fuh T."/>
            <person name="Niatou-Singa F.S."/>
            <person name="Gouil Q."/>
            <person name="Baker L."/>
            <person name="Ritchie M.E."/>
            <person name="Jex A.R."/>
            <person name="Gazzola D."/>
            <person name="Li H."/>
            <person name="Toshio Fujiwara R."/>
            <person name="Zhan B."/>
            <person name="Aroian R.V."/>
            <person name="Pafco B."/>
            <person name="Schwarz E.M."/>
        </authorList>
    </citation>
    <scope>NUCLEOTIDE SEQUENCE [LARGE SCALE GENOMIC DNA]</scope>
    <source>
        <strain evidence="1 2">Aroian</strain>
        <tissue evidence="1">Whole animal</tissue>
    </source>
</reference>
<proteinExistence type="predicted"/>